<name>A0A2A6C842_PRIPA</name>
<dbReference type="InterPro" id="IPR032675">
    <property type="entry name" value="LRR_dom_sf"/>
</dbReference>
<protein>
    <submittedName>
        <fullName evidence="1">Uncharacterized protein</fullName>
    </submittedName>
</protein>
<dbReference type="SMART" id="SM00369">
    <property type="entry name" value="LRR_TYP"/>
    <property type="match status" value="6"/>
</dbReference>
<evidence type="ECO:0000313" key="2">
    <source>
        <dbReference type="Proteomes" id="UP000005239"/>
    </source>
</evidence>
<dbReference type="PANTHER" id="PTHR46652:SF3">
    <property type="entry name" value="LEUCINE-RICH REPEAT-CONTAINING PROTEIN 9"/>
    <property type="match status" value="1"/>
</dbReference>
<proteinExistence type="predicted"/>
<dbReference type="InterPro" id="IPR003591">
    <property type="entry name" value="Leu-rich_rpt_typical-subtyp"/>
</dbReference>
<dbReference type="OrthoDB" id="266138at2759"/>
<dbReference type="GO" id="GO:0015630">
    <property type="term" value="C:microtubule cytoskeleton"/>
    <property type="evidence" value="ECO:0000318"/>
    <property type="project" value="GO_Central"/>
</dbReference>
<dbReference type="FunFam" id="3.80.10.10:FF:002024">
    <property type="entry name" value="Protein CBG18939"/>
    <property type="match status" value="1"/>
</dbReference>
<keyword evidence="2" id="KW-1185">Reference proteome</keyword>
<dbReference type="Gene3D" id="3.80.10.10">
    <property type="entry name" value="Ribonuclease Inhibitor"/>
    <property type="match status" value="5"/>
</dbReference>
<dbReference type="SUPFAM" id="SSF52058">
    <property type="entry name" value="L domain-like"/>
    <property type="match status" value="2"/>
</dbReference>
<sequence>MSLAAVSQVASSIGGLKSRYLKYLEAFCAANGIEVADVKKDGPSLKRAELFFGAIPVLIGLKYFENLAVLQIVGHEITSLKPLVEVSGTLEELWICEGPLKDLSGIETCSRLKKLYLYENAIEHCRQLAELSALSLIQLDNNRVADIRFLRHLPYLGSLSMAKNALTDASLLEEGSLWPRKLHHLDMSENKIGLFMVSGYEFAYVSKRQCQDDEPNVIDDDLILPSRSLFEPPYPVHLPVSLAVAVHQQEGGVLCVDRVPFSLHVSECLDGDVLSEDFVKRYMSVATSRLTEGWIELMMEEQRLKEQLMLIDKHSSKIVQRLKAFMHALEKHRDSLPVKDTRREVIKHVLEFTSTNQKSAVGHRRSWREHARVLRALSHHTIATKLEGASVEMFRPADDSTLRSLEHWANYNCTSKHLYELKLRLCLTRRSLTKQDLDRLNYVDCDFHNRAFSERSLIHIMQRHIVSNFRLPPLRLWKDFEITRKELDEKVKRLVNVVLVCQRVGTSAITRKITEEITAINVMTDSDASDNGPSAFPSATDAAAIQWTDVSVVAIATMEICSKNELRMDDLHNMETFERKFHEQLERLKEINIKLDLKEDHSKGITRNHSSDSLREDSSLTLEAVAMAGAVGGVPGMKRFVRCVRDVLSPHLLSTRWIVSSPLDATNATTVCTTRSPIEIALCYGLHAPALDIVDFKNTVTVLDLSSMNLSKLSGIDDLPQLTCLSLKNNKLATIGKIAKLRNLYCLDVSENKIAKIEELPEMMTHLVVDGNKLTSLHFCVKLQILDHLSAAHNHIKSLKGLEKSKQLRRLLLADNSIATVEDVQPLQGLSMLSFLDLRGNAVEHAENYRCSVLSLVRSIECLDLQKAPVGGRSGGGQTKSVGRALTMELIVKTHPNLSSSDSLNCSGAQLEIVSMEPGDVEKLSHIYHVDLSTNGLRQLGDLVEMANLKSIDLSGNRITSIFSDSTEYSSKTLASLNRLNLSANELSNASLLSLQLPRLSTLTSLNLSRNHITKLDLGLLATLQNLEQLDMSNNEIKMIHKASVSFALEHDVASMPRLRELILGSNRVKDLAGLAGAVALEILDVSCNRLTSLAALKCTLNMHLLKSLDCTGNGVTERRVYASYMRNQASVPALKRHRSRSVHYALDTKNNWDSAGASMDLSQFSWAASAAPLDIVTPFNQRRTGKRNS</sequence>
<dbReference type="Pfam" id="PF14580">
    <property type="entry name" value="LRR_9"/>
    <property type="match status" value="1"/>
</dbReference>
<dbReference type="EnsemblMetazoa" id="PPA18011.1">
    <property type="protein sequence ID" value="PPA18011.1"/>
    <property type="gene ID" value="WBGene00107565"/>
</dbReference>
<dbReference type="AlphaFoldDB" id="A0A2A6C842"/>
<dbReference type="InterPro" id="IPR050836">
    <property type="entry name" value="SDS22/Internalin_LRR"/>
</dbReference>
<reference evidence="2" key="1">
    <citation type="journal article" date="2008" name="Nat. Genet.">
        <title>The Pristionchus pacificus genome provides a unique perspective on nematode lifestyle and parasitism.</title>
        <authorList>
            <person name="Dieterich C."/>
            <person name="Clifton S.W."/>
            <person name="Schuster L.N."/>
            <person name="Chinwalla A."/>
            <person name="Delehaunty K."/>
            <person name="Dinkelacker I."/>
            <person name="Fulton L."/>
            <person name="Fulton R."/>
            <person name="Godfrey J."/>
            <person name="Minx P."/>
            <person name="Mitreva M."/>
            <person name="Roeseler W."/>
            <person name="Tian H."/>
            <person name="Witte H."/>
            <person name="Yang S.P."/>
            <person name="Wilson R.K."/>
            <person name="Sommer R.J."/>
        </authorList>
    </citation>
    <scope>NUCLEOTIDE SEQUENCE [LARGE SCALE GENOMIC DNA]</scope>
    <source>
        <strain evidence="2">PS312</strain>
    </source>
</reference>
<dbReference type="Proteomes" id="UP000005239">
    <property type="component" value="Unassembled WGS sequence"/>
</dbReference>
<accession>A0A2A6C842</accession>
<evidence type="ECO:0000313" key="1">
    <source>
        <dbReference type="EnsemblMetazoa" id="PPA18011.1"/>
    </source>
</evidence>
<gene>
    <name evidence="1" type="primary">WBGene00107565</name>
</gene>
<dbReference type="PROSITE" id="PS51450">
    <property type="entry name" value="LRR"/>
    <property type="match status" value="7"/>
</dbReference>
<dbReference type="PANTHER" id="PTHR46652">
    <property type="entry name" value="LEUCINE-RICH REPEAT AND IQ DOMAIN-CONTAINING PROTEIN 1-RELATED"/>
    <property type="match status" value="1"/>
</dbReference>
<reference evidence="1" key="2">
    <citation type="submission" date="2022-06" db="UniProtKB">
        <authorList>
            <consortium name="EnsemblMetazoa"/>
        </authorList>
    </citation>
    <scope>IDENTIFICATION</scope>
    <source>
        <strain evidence="1">PS312</strain>
    </source>
</reference>
<accession>A0A8R1UBJ0</accession>
<dbReference type="InterPro" id="IPR001611">
    <property type="entry name" value="Leu-rich_rpt"/>
</dbReference>
<dbReference type="Pfam" id="PF00560">
    <property type="entry name" value="LRR_1"/>
    <property type="match status" value="1"/>
</dbReference>
<dbReference type="SMART" id="SM00365">
    <property type="entry name" value="LRR_SD22"/>
    <property type="match status" value="9"/>
</dbReference>
<dbReference type="Pfam" id="PF13855">
    <property type="entry name" value="LRR_8"/>
    <property type="match status" value="1"/>
</dbReference>
<organism evidence="1 2">
    <name type="scientific">Pristionchus pacificus</name>
    <name type="common">Parasitic nematode worm</name>
    <dbReference type="NCBI Taxonomy" id="54126"/>
    <lineage>
        <taxon>Eukaryota</taxon>
        <taxon>Metazoa</taxon>
        <taxon>Ecdysozoa</taxon>
        <taxon>Nematoda</taxon>
        <taxon>Chromadorea</taxon>
        <taxon>Rhabditida</taxon>
        <taxon>Rhabditina</taxon>
        <taxon>Diplogasteromorpha</taxon>
        <taxon>Diplogasteroidea</taxon>
        <taxon>Neodiplogasteridae</taxon>
        <taxon>Pristionchus</taxon>
    </lineage>
</organism>